<reference evidence="5" key="1">
    <citation type="journal article" date="2019" name="Sci. Rep.">
        <title>Draft genome of Tanacetum cinerariifolium, the natural source of mosquito coil.</title>
        <authorList>
            <person name="Yamashiro T."/>
            <person name="Shiraishi A."/>
            <person name="Satake H."/>
            <person name="Nakayama K."/>
        </authorList>
    </citation>
    <scope>NUCLEOTIDE SEQUENCE</scope>
</reference>
<evidence type="ECO:0000256" key="1">
    <source>
        <dbReference type="ARBA" id="ARBA00022750"/>
    </source>
</evidence>
<dbReference type="Pfam" id="PF07727">
    <property type="entry name" value="RVT_2"/>
    <property type="match status" value="1"/>
</dbReference>
<feature type="region of interest" description="Disordered" evidence="3">
    <location>
        <begin position="166"/>
        <end position="187"/>
    </location>
</feature>
<dbReference type="PANTHER" id="PTHR11439:SF495">
    <property type="entry name" value="REVERSE TRANSCRIPTASE, RNA-DEPENDENT DNA POLYMERASE-RELATED"/>
    <property type="match status" value="1"/>
</dbReference>
<evidence type="ECO:0000256" key="2">
    <source>
        <dbReference type="PROSITE-ProRule" id="PRU00047"/>
    </source>
</evidence>
<sequence length="2156" mass="245608">MSNTNNNLQTQTSNSLHDAIMEAGGKDRPPMLAPVVEGSSETTTEVYMENYKNVSQDIRNQLDAEAEAVQIILTGIDNDIYSTVDAYPNACEMWKAMERLKQGESLESYYSRFYKMMNELVRLQCDVTNHQVNVQFLLQLQPEWQRLARTAYPLELVSQQQPVYYPQNHPRHYTQNSSTRSQQAATRNRGKVIVNSPLPTYDQQPNMLAEDDEMSKENEFDKLMALISLSFKKIYKPTNNNLITSSNTNRENQDNTLIINKGTGYDSQRVVKVVGLGKKCRECQKPKRAKDATYHKEKMLLCKQEEAGIQLNAKQDDWRNDIDDEPDDQELEAHYLYMAHIQEVTPDAADNSGPTFDVEPLQKEHGDTNITIDSLDMRNNGEEADQDKDKDLARERDSLASLIDKLKCEIDDNKNCNKLLESLNKTLVDKLKGEIKDFKTKNKSLESSNNYFKEANNKLSKTNQLMFKEAELDRYHDVNYTPKVEIDYKKAKGVLISYKMESQKLFNEYTQKINDLNQTISERKKELIAHQKTISIISQEKEADNKFHKTSEDKELEKTVALENKIKVLDDIVYKIDQSVQTMNMLNHNCKTSFVKPEFLKKAQRVNLRLYDIDLKAQLQDKDISISELKKLIEKIKGKSMETKFEKPSVIGQPNAFKSQRQSILVTTQILPQNVKSILKNTNVIAPGMCKVHTKPNKTRTPNLPQDIRKTKKHVSLPTRVIFTISVSRPKLKSKRLEDRVMHNNSQGKKQQVEDYRRNFKFSNNKTSVTACNDNLNAKTSNPIAVPIITREPKRNVNQSITTPLKKTVASKSTNQKPRTTTRKQYEYVRKTCKWWYSKITPPGYKWKPKTSTLNVKPDVSMPLGNNSRTTNILESITLRRSTLSNTPLSSNSFAARIDNSIHRRLWVLRAHDKKSQASKSRQFRPCSTMSDNGNPQAAEIVTMSNELDLLFSLMFDKLLNGTTPVVSKSSAKTASDAPNQRVFKPVAPNTTKQRLARKNELKARGTLLMDLPNKHQLKFNTHKDAKTLMEAIEKTFGGNTETKKVQKTLLKQQYKNFTCSSSKSLDQIHDRLQKLISQLEILRVSLSQEDINLNLKIYDAEVKSSSSASTSTQNIALCLLLTLTALMSHQSTSLQLDNDDLKQIDDDDLEEMDLKWQMAMLTVRARQFLQRTGRNLRANRPTSMGFYMSKVKCYNCHRKGHFARECRSPKDTRRNGAAEPQRRNVLVENSTSNALVSQCDGVGSYDRSFQAEEEPTNYALMAFLSSSSSSDNESDESLPTSPIYDRYQSRYGYHAVPTPYTGIFMPPKPDLVFHNAPNDVETVHTAFNVKVSPTEHNNDLSHTHRPLAPIIEDWVSNSKDESETKIPQNLFQKPTSNGNRKNRKAWFVCKSLDHLIKDFDYHEKKLAQTTARNHATRGHHKHYASIPLLNPQRHVVPTAVVPKSKLVPINAARPITSAVPKYHVTKPRPANPIVTKPNSPPRRYINRSLSPKANTFPPKVTAVKAPMVNAVKSVQGKWEWKPKCLILDHGNPQHALKDKGVIDSGCSRHMTWNMSYLSDFEELNGGYVAFGGNPKGGKIFGKGKIRTGKLDFDDVYFVKELKLNLLVSHRCKFNGKVDEGFLVRYFVSSKAFRVFNSRTRIVQETLHVKFLENKPNVAGSGPTWLFDIDTLTKTMNYQPVIAGNQSNPSAVLQILRTLMEMLPLIKRSLSLKEGSLSLNINEDNVAGTLVLAVGQLFTNNTNTFSAVGPSNVAVKLEDITYSDDEDDVGTEADFNNLETSITKVWVLVDLLYGERAICIKWILRNKKDERGIIVRNKARLVTQGYTQEEGIDYKEVFAPVVRIEAIRLFLAYASFMGFMVYQMDVKSAFLYGTIKEEVYVCQPLGFEDPDYPDKVYKVVKALYGLHQAPRAWYETLANYLLENGFQRGNIDQILFIKRQKGDILLVQIYLDYIIFGSTNKDLCKAFEKLMKDKFQMSSMGELTFFLGLQVKQKKDGTFISHDKHVAEILRKFGLTNGKLASTPIDTEKPLLKDLDGEDVDVHTYRSMIRSLMYLTSSRPDIMFAVCACAHFQVTPKASYLRAVKRIFRYLKGKPHLSLWYPKDSPFNLVAYSDSDYAGASLDRKSTTGRCQFLGCRLIFWQCKKQTIVATSSTEA</sequence>
<gene>
    <name evidence="5" type="ORF">Tci_107089</name>
</gene>
<accession>A0A699GRX7</accession>
<dbReference type="Gene3D" id="4.10.60.10">
    <property type="entry name" value="Zinc finger, CCHC-type"/>
    <property type="match status" value="1"/>
</dbReference>
<proteinExistence type="predicted"/>
<dbReference type="InterPro" id="IPR057670">
    <property type="entry name" value="SH3_retrovirus"/>
</dbReference>
<protein>
    <submittedName>
        <fullName evidence="5">Retrovirus-related Pol polyprotein from transposon TNT 1-94</fullName>
    </submittedName>
</protein>
<dbReference type="InterPro" id="IPR001878">
    <property type="entry name" value="Znf_CCHC"/>
</dbReference>
<dbReference type="Pfam" id="PF25597">
    <property type="entry name" value="SH3_retrovirus"/>
    <property type="match status" value="1"/>
</dbReference>
<evidence type="ECO:0000313" key="5">
    <source>
        <dbReference type="EMBL" id="GEV35112.1"/>
    </source>
</evidence>
<feature type="region of interest" description="Disordered" evidence="3">
    <location>
        <begin position="1464"/>
        <end position="1483"/>
    </location>
</feature>
<dbReference type="PROSITE" id="PS50158">
    <property type="entry name" value="ZF_CCHC"/>
    <property type="match status" value="1"/>
</dbReference>
<dbReference type="GO" id="GO:0008270">
    <property type="term" value="F:zinc ion binding"/>
    <property type="evidence" value="ECO:0007669"/>
    <property type="project" value="UniProtKB-KW"/>
</dbReference>
<dbReference type="EMBL" id="BKCJ010021088">
    <property type="protein sequence ID" value="GEV35112.1"/>
    <property type="molecule type" value="Genomic_DNA"/>
</dbReference>
<dbReference type="Pfam" id="PF22936">
    <property type="entry name" value="Pol_BBD"/>
    <property type="match status" value="1"/>
</dbReference>
<evidence type="ECO:0000259" key="4">
    <source>
        <dbReference type="PROSITE" id="PS50158"/>
    </source>
</evidence>
<comment type="caution">
    <text evidence="5">The sequence shown here is derived from an EMBL/GenBank/DDBJ whole genome shotgun (WGS) entry which is preliminary data.</text>
</comment>
<dbReference type="SUPFAM" id="SSF56672">
    <property type="entry name" value="DNA/RNA polymerases"/>
    <property type="match status" value="1"/>
</dbReference>
<dbReference type="InterPro" id="IPR036875">
    <property type="entry name" value="Znf_CCHC_sf"/>
</dbReference>
<dbReference type="GO" id="GO:0003676">
    <property type="term" value="F:nucleic acid binding"/>
    <property type="evidence" value="ECO:0007669"/>
    <property type="project" value="InterPro"/>
</dbReference>
<name>A0A699GRX7_TANCI</name>
<dbReference type="GO" id="GO:0004190">
    <property type="term" value="F:aspartic-type endopeptidase activity"/>
    <property type="evidence" value="ECO:0007669"/>
    <property type="project" value="UniProtKB-KW"/>
</dbReference>
<keyword evidence="2" id="KW-0862">Zinc</keyword>
<feature type="compositionally biased region" description="Basic and acidic residues" evidence="3">
    <location>
        <begin position="375"/>
        <end position="392"/>
    </location>
</feature>
<keyword evidence="1" id="KW-0378">Hydrolase</keyword>
<dbReference type="InterPro" id="IPR013103">
    <property type="entry name" value="RVT_2"/>
</dbReference>
<feature type="region of interest" description="Disordered" evidence="3">
    <location>
        <begin position="346"/>
        <end position="392"/>
    </location>
</feature>
<dbReference type="CDD" id="cd09272">
    <property type="entry name" value="RNase_HI_RT_Ty1"/>
    <property type="match status" value="1"/>
</dbReference>
<dbReference type="SUPFAM" id="SSF57756">
    <property type="entry name" value="Retrovirus zinc finger-like domains"/>
    <property type="match status" value="1"/>
</dbReference>
<keyword evidence="1" id="KW-0064">Aspartyl protease</keyword>
<dbReference type="Pfam" id="PF14223">
    <property type="entry name" value="Retrotran_gag_2"/>
    <property type="match status" value="1"/>
</dbReference>
<keyword evidence="2" id="KW-0479">Metal-binding</keyword>
<evidence type="ECO:0000256" key="3">
    <source>
        <dbReference type="SAM" id="MobiDB-lite"/>
    </source>
</evidence>
<dbReference type="SMART" id="SM00343">
    <property type="entry name" value="ZnF_C2HC"/>
    <property type="match status" value="1"/>
</dbReference>
<dbReference type="InterPro" id="IPR043502">
    <property type="entry name" value="DNA/RNA_pol_sf"/>
</dbReference>
<feature type="compositionally biased region" description="Polar residues" evidence="3">
    <location>
        <begin position="173"/>
        <end position="186"/>
    </location>
</feature>
<dbReference type="InterPro" id="IPR054722">
    <property type="entry name" value="PolX-like_BBD"/>
</dbReference>
<dbReference type="PANTHER" id="PTHR11439">
    <property type="entry name" value="GAG-POL-RELATED RETROTRANSPOSON"/>
    <property type="match status" value="1"/>
</dbReference>
<feature type="domain" description="CCHC-type" evidence="4">
    <location>
        <begin position="1193"/>
        <end position="1209"/>
    </location>
</feature>
<keyword evidence="2" id="KW-0863">Zinc-finger</keyword>
<keyword evidence="1" id="KW-0645">Protease</keyword>
<organism evidence="5">
    <name type="scientific">Tanacetum cinerariifolium</name>
    <name type="common">Dalmatian daisy</name>
    <name type="synonym">Chrysanthemum cinerariifolium</name>
    <dbReference type="NCBI Taxonomy" id="118510"/>
    <lineage>
        <taxon>Eukaryota</taxon>
        <taxon>Viridiplantae</taxon>
        <taxon>Streptophyta</taxon>
        <taxon>Embryophyta</taxon>
        <taxon>Tracheophyta</taxon>
        <taxon>Spermatophyta</taxon>
        <taxon>Magnoliopsida</taxon>
        <taxon>eudicotyledons</taxon>
        <taxon>Gunneridae</taxon>
        <taxon>Pentapetalae</taxon>
        <taxon>asterids</taxon>
        <taxon>campanulids</taxon>
        <taxon>Asterales</taxon>
        <taxon>Asteraceae</taxon>
        <taxon>Asteroideae</taxon>
        <taxon>Anthemideae</taxon>
        <taxon>Anthemidinae</taxon>
        <taxon>Tanacetum</taxon>
    </lineage>
</organism>